<name>A0AC34Q874_9BILA</name>
<reference evidence="2" key="1">
    <citation type="submission" date="2022-11" db="UniProtKB">
        <authorList>
            <consortium name="WormBaseParasite"/>
        </authorList>
    </citation>
    <scope>IDENTIFICATION</scope>
</reference>
<protein>
    <submittedName>
        <fullName evidence="2">Uncharacterized protein</fullName>
    </submittedName>
</protein>
<dbReference type="WBParaSite" id="JU765_v2.g13887.t1">
    <property type="protein sequence ID" value="JU765_v2.g13887.t1"/>
    <property type="gene ID" value="JU765_v2.g13887"/>
</dbReference>
<dbReference type="Proteomes" id="UP000887576">
    <property type="component" value="Unplaced"/>
</dbReference>
<evidence type="ECO:0000313" key="2">
    <source>
        <dbReference type="WBParaSite" id="JU765_v2.g13887.t1"/>
    </source>
</evidence>
<organism evidence="1 2">
    <name type="scientific">Panagrolaimus sp. JU765</name>
    <dbReference type="NCBI Taxonomy" id="591449"/>
    <lineage>
        <taxon>Eukaryota</taxon>
        <taxon>Metazoa</taxon>
        <taxon>Ecdysozoa</taxon>
        <taxon>Nematoda</taxon>
        <taxon>Chromadorea</taxon>
        <taxon>Rhabditida</taxon>
        <taxon>Tylenchina</taxon>
        <taxon>Panagrolaimomorpha</taxon>
        <taxon>Panagrolaimoidea</taxon>
        <taxon>Panagrolaimidae</taxon>
        <taxon>Panagrolaimus</taxon>
    </lineage>
</organism>
<accession>A0AC34Q874</accession>
<evidence type="ECO:0000313" key="1">
    <source>
        <dbReference type="Proteomes" id="UP000887576"/>
    </source>
</evidence>
<proteinExistence type="predicted"/>
<sequence>MSDYFDSADDDLEEFLKNLWEQMRQPNQAPLREPTSEASPKSIDQTIAVFNFEDKNFEENVEDVVPETIRNYFGINQNVNFELIRENVVNKVVGNQFEPALYPGNFNVRIIP</sequence>